<protein>
    <recommendedName>
        <fullName evidence="2">DUF6708 domain-containing protein</fullName>
    </recommendedName>
</protein>
<dbReference type="InterPro" id="IPR046554">
    <property type="entry name" value="DUF6708"/>
</dbReference>
<evidence type="ECO:0000313" key="3">
    <source>
        <dbReference type="EMBL" id="MDD1792769.1"/>
    </source>
</evidence>
<evidence type="ECO:0000256" key="1">
    <source>
        <dbReference type="SAM" id="Phobius"/>
    </source>
</evidence>
<keyword evidence="1" id="KW-0812">Transmembrane</keyword>
<sequence length="371" mass="42726">MFWKKKKNQDIDLTELTPKAGDTRKFLAGEAVFFSPKPLPSAKIAKEAKVTSPEILVINDTYMDIGQRLQGKASQVQLVNTVICFVAIVMSLLVIMFGFRDASTYGSIEASFRAVFDELAVPFTFAFGLPAALCWYVVISSSLEFARQRPIRLNRERREICYYSDKEKKPTIAPWEEVVCWVATNRGTTGNSLVTHFTFGLAIPTPDGKDYWILRRPIATVTDGQRMWETMRMYMDEPPARRPTPSPFEKEDRALFDKNRREMREKFKKGPKRWLTLNSEAPWVSYASMFFYYTYHILSGWKLPYLVSEWTDSLAKVELPQEVADWSTPIPESEWAKPSEELLKQRAAIEKHYEAGGGIMDYRQTEGEKTQ</sequence>
<evidence type="ECO:0000259" key="2">
    <source>
        <dbReference type="Pfam" id="PF20455"/>
    </source>
</evidence>
<accession>A0ABT5QXL3</accession>
<organism evidence="3 4">
    <name type="scientific">Enterovibrio gelatinilyticus</name>
    <dbReference type="NCBI Taxonomy" id="2899819"/>
    <lineage>
        <taxon>Bacteria</taxon>
        <taxon>Pseudomonadati</taxon>
        <taxon>Pseudomonadota</taxon>
        <taxon>Gammaproteobacteria</taxon>
        <taxon>Vibrionales</taxon>
        <taxon>Vibrionaceae</taxon>
        <taxon>Enterovibrio</taxon>
    </lineage>
</organism>
<keyword evidence="1" id="KW-0472">Membrane</keyword>
<feature type="transmembrane region" description="Helical" evidence="1">
    <location>
        <begin position="119"/>
        <end position="139"/>
    </location>
</feature>
<feature type="transmembrane region" description="Helical" evidence="1">
    <location>
        <begin position="78"/>
        <end position="99"/>
    </location>
</feature>
<gene>
    <name evidence="3" type="ORF">LRP50_06495</name>
</gene>
<name>A0ABT5QXL3_9GAMM</name>
<keyword evidence="1" id="KW-1133">Transmembrane helix</keyword>
<evidence type="ECO:0000313" key="4">
    <source>
        <dbReference type="Proteomes" id="UP001149400"/>
    </source>
</evidence>
<dbReference type="Proteomes" id="UP001149400">
    <property type="component" value="Unassembled WGS sequence"/>
</dbReference>
<comment type="caution">
    <text evidence="3">The sequence shown here is derived from an EMBL/GenBank/DDBJ whole genome shotgun (WGS) entry which is preliminary data.</text>
</comment>
<dbReference type="Pfam" id="PF20455">
    <property type="entry name" value="DUF6708"/>
    <property type="match status" value="1"/>
</dbReference>
<feature type="domain" description="DUF6708" evidence="2">
    <location>
        <begin position="138"/>
        <end position="251"/>
    </location>
</feature>
<reference evidence="3" key="1">
    <citation type="submission" date="2021-12" db="EMBL/GenBank/DDBJ databases">
        <title>Enterovibrio ZSDZ35 sp. nov. and Enterovibrio ZSDZ42 sp. nov., isolated from coastal seawater in Qingdao.</title>
        <authorList>
            <person name="Zhang P."/>
        </authorList>
    </citation>
    <scope>NUCLEOTIDE SEQUENCE</scope>
    <source>
        <strain evidence="3">ZSDZ42</strain>
    </source>
</reference>
<dbReference type="EMBL" id="JAJUBC010000005">
    <property type="protein sequence ID" value="MDD1792769.1"/>
    <property type="molecule type" value="Genomic_DNA"/>
</dbReference>
<proteinExistence type="predicted"/>
<keyword evidence="4" id="KW-1185">Reference proteome</keyword>
<dbReference type="RefSeq" id="WP_274163651.1">
    <property type="nucleotide sequence ID" value="NZ_JAJUBC010000005.1"/>
</dbReference>